<dbReference type="EMBL" id="VRMN01000002">
    <property type="protein sequence ID" value="KAA8497115.1"/>
    <property type="molecule type" value="Genomic_DNA"/>
</dbReference>
<keyword evidence="4" id="KW-1015">Disulfide bond</keyword>
<dbReference type="PANTHER" id="PTHR14155">
    <property type="entry name" value="RING FINGER DOMAIN-CONTAINING"/>
    <property type="match status" value="1"/>
</dbReference>
<dbReference type="CDD" id="cd16454">
    <property type="entry name" value="RING-H2_PA-TM-RING"/>
    <property type="match status" value="1"/>
</dbReference>
<evidence type="ECO:0000256" key="4">
    <source>
        <dbReference type="PROSITE-ProRule" id="PRU00076"/>
    </source>
</evidence>
<keyword evidence="11" id="KW-1185">Reference proteome</keyword>
<dbReference type="GO" id="GO:0008270">
    <property type="term" value="F:zinc ion binding"/>
    <property type="evidence" value="ECO:0007669"/>
    <property type="project" value="UniProtKB-KW"/>
</dbReference>
<evidence type="ECO:0000256" key="3">
    <source>
        <dbReference type="ARBA" id="ARBA00022833"/>
    </source>
</evidence>
<gene>
    <name evidence="10" type="ORF">FVE85_0844</name>
</gene>
<evidence type="ECO:0000313" key="11">
    <source>
        <dbReference type="Proteomes" id="UP000324585"/>
    </source>
</evidence>
<dbReference type="SMART" id="SM00184">
    <property type="entry name" value="RING"/>
    <property type="match status" value="1"/>
</dbReference>
<keyword evidence="7" id="KW-0472">Membrane</keyword>
<evidence type="ECO:0000256" key="6">
    <source>
        <dbReference type="SAM" id="MobiDB-lite"/>
    </source>
</evidence>
<feature type="region of interest" description="Disordered" evidence="6">
    <location>
        <begin position="577"/>
        <end position="639"/>
    </location>
</feature>
<dbReference type="Pfam" id="PF13639">
    <property type="entry name" value="zf-RING_2"/>
    <property type="match status" value="1"/>
</dbReference>
<feature type="compositionally biased region" description="Basic and acidic residues" evidence="6">
    <location>
        <begin position="577"/>
        <end position="597"/>
    </location>
</feature>
<keyword evidence="7" id="KW-1133">Transmembrane helix</keyword>
<name>A0A5J4Z148_PORPP</name>
<keyword evidence="2 5" id="KW-0863">Zinc-finger</keyword>
<dbReference type="OrthoDB" id="651315at2759"/>
<feature type="compositionally biased region" description="Polar residues" evidence="6">
    <location>
        <begin position="627"/>
        <end position="639"/>
    </location>
</feature>
<evidence type="ECO:0000256" key="5">
    <source>
        <dbReference type="PROSITE-ProRule" id="PRU00175"/>
    </source>
</evidence>
<comment type="caution">
    <text evidence="4">Lacks conserved residue(s) required for the propagation of feature annotation.</text>
</comment>
<evidence type="ECO:0000256" key="1">
    <source>
        <dbReference type="ARBA" id="ARBA00022723"/>
    </source>
</evidence>
<proteinExistence type="predicted"/>
<keyword evidence="4" id="KW-0245">EGF-like domain</keyword>
<evidence type="ECO:0000256" key="2">
    <source>
        <dbReference type="ARBA" id="ARBA00022771"/>
    </source>
</evidence>
<evidence type="ECO:0000259" key="8">
    <source>
        <dbReference type="PROSITE" id="PS50026"/>
    </source>
</evidence>
<feature type="domain" description="RING-type" evidence="9">
    <location>
        <begin position="504"/>
        <end position="545"/>
    </location>
</feature>
<keyword evidence="3" id="KW-0862">Zinc</keyword>
<dbReference type="PROSITE" id="PS00022">
    <property type="entry name" value="EGF_1"/>
    <property type="match status" value="1"/>
</dbReference>
<feature type="compositionally biased region" description="Low complexity" evidence="6">
    <location>
        <begin position="599"/>
        <end position="612"/>
    </location>
</feature>
<dbReference type="InterPro" id="IPR053238">
    <property type="entry name" value="RING-H2_zinc_finger"/>
</dbReference>
<dbReference type="PROSITE" id="PS50089">
    <property type="entry name" value="ZF_RING_2"/>
    <property type="match status" value="1"/>
</dbReference>
<organism evidence="10 11">
    <name type="scientific">Porphyridium purpureum</name>
    <name type="common">Red alga</name>
    <name type="synonym">Porphyridium cruentum</name>
    <dbReference type="NCBI Taxonomy" id="35688"/>
    <lineage>
        <taxon>Eukaryota</taxon>
        <taxon>Rhodophyta</taxon>
        <taxon>Bangiophyceae</taxon>
        <taxon>Porphyridiales</taxon>
        <taxon>Porphyridiaceae</taxon>
        <taxon>Porphyridium</taxon>
    </lineage>
</organism>
<feature type="transmembrane region" description="Helical" evidence="7">
    <location>
        <begin position="408"/>
        <end position="432"/>
    </location>
</feature>
<dbReference type="InterPro" id="IPR000742">
    <property type="entry name" value="EGF"/>
</dbReference>
<evidence type="ECO:0000313" key="10">
    <source>
        <dbReference type="EMBL" id="KAA8497115.1"/>
    </source>
</evidence>
<dbReference type="AlphaFoldDB" id="A0A5J4Z148"/>
<keyword evidence="1" id="KW-0479">Metal-binding</keyword>
<accession>A0A5J4Z148</accession>
<comment type="caution">
    <text evidence="10">The sequence shown here is derived from an EMBL/GenBank/DDBJ whole genome shotgun (WGS) entry which is preliminary data.</text>
</comment>
<dbReference type="PROSITE" id="PS50026">
    <property type="entry name" value="EGF_3"/>
    <property type="match status" value="1"/>
</dbReference>
<feature type="domain" description="EGF-like" evidence="8">
    <location>
        <begin position="207"/>
        <end position="240"/>
    </location>
</feature>
<dbReference type="Gene3D" id="2.10.25.10">
    <property type="entry name" value="Laminin"/>
    <property type="match status" value="1"/>
</dbReference>
<sequence length="639" mass="70384">MLCSVLVLVRVQAQDENTFYMTVDAGIGQDVRLDGLESVFSENETVTTLCVRVNNVSPGFSVDLLLNRTLLTEQPPPSVGENATGTWGASIFVESGYDNSLLYADSPWMLLMLGDRETEGDWPEYSPNRNVLALDEDALWSRRRYAFVGENESDAAVWKVRAENRNMVSAQLNQMDVLVRITFDRASACPVGPQLYSMFESRGLASNVLTTGPTLCSGQGTCSVNGTCLCTPPYTGWACEAFAELTPFWTYENDRVNPNFWQRQVGGDQYDYFSYAVTRPGNVAAYILPNWDFAENAKDYSTPILIAKQPFENGGLHSEYPQNASTSGEFLPTFGDVAFQDVLGVDTQSYIQFVTSYNMRAGDTILIAVFNQLKTDRRVTAQYNLTVLNCGQPGEIGCPARVPNSFPLGYVLLPLLFTGLIVLSVTTTVFIVNRRRNMRAGPGGASSMAQPRPKKMSHDEINQLFPSYVYDPERERADFAQSRGVLPDPECGHSVAGTESEPQCCICLCNFEGGEMMRDLPCAHRFHAECLDPWIAGHRSCPFCRAQFEVTTDASLISRFYCAIRGTAVPETVTAVGERESNEAGRESAEQYRELPQEARSAASPVGASSSSDYHAGDRLLSADAVENSSNTHTRTVSV</sequence>
<dbReference type="InterPro" id="IPR013083">
    <property type="entry name" value="Znf_RING/FYVE/PHD"/>
</dbReference>
<protein>
    <submittedName>
        <fullName evidence="10">E3 ubiquitin-protein ligase RNF38</fullName>
    </submittedName>
</protein>
<feature type="disulfide bond" evidence="4">
    <location>
        <begin position="230"/>
        <end position="239"/>
    </location>
</feature>
<reference evidence="11" key="1">
    <citation type="journal article" date="2019" name="Nat. Commun.">
        <title>Expansion of phycobilisome linker gene families in mesophilic red algae.</title>
        <authorList>
            <person name="Lee J."/>
            <person name="Kim D."/>
            <person name="Bhattacharya D."/>
            <person name="Yoon H.S."/>
        </authorList>
    </citation>
    <scope>NUCLEOTIDE SEQUENCE [LARGE SCALE GENOMIC DNA]</scope>
    <source>
        <strain evidence="11">CCMP 1328</strain>
    </source>
</reference>
<evidence type="ECO:0000256" key="7">
    <source>
        <dbReference type="SAM" id="Phobius"/>
    </source>
</evidence>
<dbReference type="Gene3D" id="3.30.40.10">
    <property type="entry name" value="Zinc/RING finger domain, C3HC4 (zinc finger)"/>
    <property type="match status" value="1"/>
</dbReference>
<dbReference type="PANTHER" id="PTHR14155:SF627">
    <property type="entry name" value="OS06G0192800 PROTEIN"/>
    <property type="match status" value="1"/>
</dbReference>
<keyword evidence="7" id="KW-0812">Transmembrane</keyword>
<dbReference type="Proteomes" id="UP000324585">
    <property type="component" value="Unassembled WGS sequence"/>
</dbReference>
<evidence type="ECO:0000259" key="9">
    <source>
        <dbReference type="PROSITE" id="PS50089"/>
    </source>
</evidence>
<dbReference type="InterPro" id="IPR001841">
    <property type="entry name" value="Znf_RING"/>
</dbReference>
<dbReference type="SUPFAM" id="SSF57850">
    <property type="entry name" value="RING/U-box"/>
    <property type="match status" value="1"/>
</dbReference>
<dbReference type="PROSITE" id="PS01186">
    <property type="entry name" value="EGF_2"/>
    <property type="match status" value="1"/>
</dbReference>